<sequence>GHAREAEGAQDTIGAERRGRVSAHGWEDLRGQRTGSDPDAAGRAWRGVVSPRAGPNSAESAV</sequence>
<reference evidence="2" key="1">
    <citation type="submission" date="2020-02" db="EMBL/GenBank/DDBJ databases">
        <authorList>
            <person name="Meier V. D."/>
        </authorList>
    </citation>
    <scope>NUCLEOTIDE SEQUENCE</scope>
    <source>
        <strain evidence="2">AVDCRST_MAG05</strain>
    </source>
</reference>
<evidence type="ECO:0000313" key="2">
    <source>
        <dbReference type="EMBL" id="CAA9477366.1"/>
    </source>
</evidence>
<dbReference type="EMBL" id="CADCVM010000115">
    <property type="protein sequence ID" value="CAA9477366.1"/>
    <property type="molecule type" value="Genomic_DNA"/>
</dbReference>
<protein>
    <submittedName>
        <fullName evidence="2">Uncharacterized protein</fullName>
    </submittedName>
</protein>
<feature type="non-terminal residue" evidence="2">
    <location>
        <position position="1"/>
    </location>
</feature>
<gene>
    <name evidence="2" type="ORF">AVDCRST_MAG05-1047</name>
</gene>
<evidence type="ECO:0000256" key="1">
    <source>
        <dbReference type="SAM" id="MobiDB-lite"/>
    </source>
</evidence>
<dbReference type="AlphaFoldDB" id="A0A6J4RRJ5"/>
<feature type="compositionally biased region" description="Basic and acidic residues" evidence="1">
    <location>
        <begin position="14"/>
        <end position="31"/>
    </location>
</feature>
<feature type="region of interest" description="Disordered" evidence="1">
    <location>
        <begin position="1"/>
        <end position="62"/>
    </location>
</feature>
<name>A0A6J4RRJ5_9ACTN</name>
<proteinExistence type="predicted"/>
<feature type="non-terminal residue" evidence="2">
    <location>
        <position position="62"/>
    </location>
</feature>
<organism evidence="2">
    <name type="scientific">uncultured Rubrobacteraceae bacterium</name>
    <dbReference type="NCBI Taxonomy" id="349277"/>
    <lineage>
        <taxon>Bacteria</taxon>
        <taxon>Bacillati</taxon>
        <taxon>Actinomycetota</taxon>
        <taxon>Rubrobacteria</taxon>
        <taxon>Rubrobacterales</taxon>
        <taxon>Rubrobacteraceae</taxon>
        <taxon>environmental samples</taxon>
    </lineage>
</organism>
<accession>A0A6J4RRJ5</accession>